<evidence type="ECO:0000313" key="2">
    <source>
        <dbReference type="EMBL" id="MBB5636858.1"/>
    </source>
</evidence>
<dbReference type="EMBL" id="JACHCE010000004">
    <property type="protein sequence ID" value="MBB5636858.1"/>
    <property type="molecule type" value="Genomic_DNA"/>
</dbReference>
<gene>
    <name evidence="2" type="ORF">HDE68_002771</name>
</gene>
<dbReference type="RefSeq" id="WP_183882762.1">
    <property type="nucleotide sequence ID" value="NZ_JACHCE010000004.1"/>
</dbReference>
<comment type="caution">
    <text evidence="2">The sequence shown here is derived from an EMBL/GenBank/DDBJ whole genome shotgun (WGS) entry which is preliminary data.</text>
</comment>
<name>A0A7W8ZMR5_9SPHI</name>
<feature type="chain" id="PRO_5031281412" evidence="1">
    <location>
        <begin position="21"/>
        <end position="319"/>
    </location>
</feature>
<reference evidence="2 3" key="1">
    <citation type="submission" date="2020-08" db="EMBL/GenBank/DDBJ databases">
        <title>Genomic Encyclopedia of Type Strains, Phase IV (KMG-V): Genome sequencing to study the core and pangenomes of soil and plant-associated prokaryotes.</title>
        <authorList>
            <person name="Whitman W."/>
        </authorList>
    </citation>
    <scope>NUCLEOTIDE SEQUENCE [LARGE SCALE GENOMIC DNA]</scope>
    <source>
        <strain evidence="2 3">S3M1</strain>
    </source>
</reference>
<accession>A0A7W8ZMR5</accession>
<dbReference type="AlphaFoldDB" id="A0A7W8ZMR5"/>
<protein>
    <submittedName>
        <fullName evidence="2">Uncharacterized protein</fullName>
    </submittedName>
</protein>
<dbReference type="Proteomes" id="UP000537204">
    <property type="component" value="Unassembled WGS sequence"/>
</dbReference>
<evidence type="ECO:0000313" key="3">
    <source>
        <dbReference type="Proteomes" id="UP000537204"/>
    </source>
</evidence>
<dbReference type="Gene3D" id="2.60.40.2340">
    <property type="match status" value="1"/>
</dbReference>
<dbReference type="PROSITE" id="PS51257">
    <property type="entry name" value="PROKAR_LIPOPROTEIN"/>
    <property type="match status" value="1"/>
</dbReference>
<feature type="signal peptide" evidence="1">
    <location>
        <begin position="1"/>
        <end position="20"/>
    </location>
</feature>
<evidence type="ECO:0000256" key="1">
    <source>
        <dbReference type="SAM" id="SignalP"/>
    </source>
</evidence>
<keyword evidence="1" id="KW-0732">Signal</keyword>
<sequence length="319" mass="35448">MKPNYLIAACCAVFILLTTACTKKNDPTPEPNSKILTYTISLPENDIHGVVDDLEKTVTVYIPLQYGLTFIEPKITLSPGATIKDAPQRIDIQSEGTTYVVKGSDNSTATYKLVIIVQQKTPLVVDELSKDDITKINIGSSITITGNFERTLFDEVKMTLIAADGKETILSKGGEYVSSVIKADGKIFYSIDRQMPLDMQPGVYKVRVKFLKLTIEMKKPIELVFGRPGWLLGNKIVNQGETFIIERSYNSVFKNFKEFSIMVNGVKTLLPIVSYTLSEAVIRVPENVPPGDYIPTALFEGFPPKTGFSYVTVREKVKN</sequence>
<proteinExistence type="predicted"/>
<organism evidence="2 3">
    <name type="scientific">Pedobacter cryoconitis</name>
    <dbReference type="NCBI Taxonomy" id="188932"/>
    <lineage>
        <taxon>Bacteria</taxon>
        <taxon>Pseudomonadati</taxon>
        <taxon>Bacteroidota</taxon>
        <taxon>Sphingobacteriia</taxon>
        <taxon>Sphingobacteriales</taxon>
        <taxon>Sphingobacteriaceae</taxon>
        <taxon>Pedobacter</taxon>
    </lineage>
</organism>